<evidence type="ECO:0000256" key="1">
    <source>
        <dbReference type="ARBA" id="ARBA00023157"/>
    </source>
</evidence>
<dbReference type="PROSITE" id="PS51034">
    <property type="entry name" value="ZP_2"/>
    <property type="match status" value="1"/>
</dbReference>
<name>A0A3B4B5N1_9GOBI</name>
<evidence type="ECO:0000259" key="2">
    <source>
        <dbReference type="PROSITE" id="PS51034"/>
    </source>
</evidence>
<dbReference type="InterPro" id="IPR055355">
    <property type="entry name" value="ZP-C"/>
</dbReference>
<sequence>MALLNEMKLDCQQDFVSLVWTETRPQVDTSLYRLGNCFPTSVMATQAIFKVELNACKFRRMVTGDLLQYNNNLTYVSSESQFLPFSHPVTCVYQRPKDWYPMIYNPFFETYGQGELLFHAKFMNNDFTGPAESFSFPLGSLIPIMASVQQASHQPLQIFIEECVAATTPQLLPNGDKYTIITNKGCLVDSKVSRSRFLPRQKSSQIHALLQAFRFSTGEQVYLHCTFVAWDPVGVDKTKKACNYVQGHGWELVDNPSYSSVCDCCESSCNARRRRSTSFGNHEMVHEAVLGPITITD</sequence>
<dbReference type="Gene3D" id="2.60.40.3210">
    <property type="entry name" value="Zona pellucida, ZP-N domain"/>
    <property type="match status" value="1"/>
</dbReference>
<dbReference type="InterPro" id="IPR042235">
    <property type="entry name" value="ZP-C_dom"/>
</dbReference>
<dbReference type="InterPro" id="IPR001507">
    <property type="entry name" value="ZP_dom"/>
</dbReference>
<evidence type="ECO:0000313" key="3">
    <source>
        <dbReference type="Ensembl" id="ENSPMGP00000024758.1"/>
    </source>
</evidence>
<reference evidence="3" key="1">
    <citation type="submission" date="2025-08" db="UniProtKB">
        <authorList>
            <consortium name="Ensembl"/>
        </authorList>
    </citation>
    <scope>IDENTIFICATION</scope>
</reference>
<dbReference type="GO" id="GO:2000344">
    <property type="term" value="P:positive regulation of acrosome reaction"/>
    <property type="evidence" value="ECO:0007669"/>
    <property type="project" value="TreeGrafter"/>
</dbReference>
<dbReference type="GO" id="GO:0035803">
    <property type="term" value="P:egg coat formation"/>
    <property type="evidence" value="ECO:0007669"/>
    <property type="project" value="TreeGrafter"/>
</dbReference>
<keyword evidence="1" id="KW-1015">Disulfide bond</keyword>
<dbReference type="AlphaFoldDB" id="A0A3B4B5N1"/>
<protein>
    <recommendedName>
        <fullName evidence="2">ZP domain-containing protein</fullName>
    </recommendedName>
</protein>
<accession>A0A3B4B5N1</accession>
<dbReference type="GO" id="GO:0007339">
    <property type="term" value="P:binding of sperm to zona pellucida"/>
    <property type="evidence" value="ECO:0007669"/>
    <property type="project" value="TreeGrafter"/>
</dbReference>
<dbReference type="Proteomes" id="UP000261520">
    <property type="component" value="Unplaced"/>
</dbReference>
<dbReference type="PANTHER" id="PTHR11576:SF3">
    <property type="entry name" value="SI:CH211-14A17.6-RELATED"/>
    <property type="match status" value="1"/>
</dbReference>
<dbReference type="FunFam" id="2.60.40.4100:FF:000002">
    <property type="entry name" value="Zona pellucida sperm-binding protein 3"/>
    <property type="match status" value="1"/>
</dbReference>
<reference evidence="3" key="2">
    <citation type="submission" date="2025-09" db="UniProtKB">
        <authorList>
            <consortium name="Ensembl"/>
        </authorList>
    </citation>
    <scope>IDENTIFICATION</scope>
</reference>
<evidence type="ECO:0000313" key="4">
    <source>
        <dbReference type="Proteomes" id="UP000261520"/>
    </source>
</evidence>
<organism evidence="3 4">
    <name type="scientific">Periophthalmus magnuspinnatus</name>
    <dbReference type="NCBI Taxonomy" id="409849"/>
    <lineage>
        <taxon>Eukaryota</taxon>
        <taxon>Metazoa</taxon>
        <taxon>Chordata</taxon>
        <taxon>Craniata</taxon>
        <taxon>Vertebrata</taxon>
        <taxon>Euteleostomi</taxon>
        <taxon>Actinopterygii</taxon>
        <taxon>Neopterygii</taxon>
        <taxon>Teleostei</taxon>
        <taxon>Neoteleostei</taxon>
        <taxon>Acanthomorphata</taxon>
        <taxon>Gobiaria</taxon>
        <taxon>Gobiiformes</taxon>
        <taxon>Gobioidei</taxon>
        <taxon>Gobiidae</taxon>
        <taxon>Oxudercinae</taxon>
        <taxon>Periophthalmus</taxon>
    </lineage>
</organism>
<dbReference type="Pfam" id="PF00100">
    <property type="entry name" value="Zona_pellucida"/>
    <property type="match status" value="1"/>
</dbReference>
<dbReference type="PANTHER" id="PTHR11576">
    <property type="entry name" value="ZONA PELLUCIDA SPERM-BINDING PROTEIN 3"/>
    <property type="match status" value="1"/>
</dbReference>
<dbReference type="Ensembl" id="ENSPMGT00000026382.1">
    <property type="protein sequence ID" value="ENSPMGP00000024758.1"/>
    <property type="gene ID" value="ENSPMGG00000019968.1"/>
</dbReference>
<feature type="domain" description="ZP" evidence="2">
    <location>
        <begin position="10"/>
        <end position="249"/>
    </location>
</feature>
<keyword evidence="4" id="KW-1185">Reference proteome</keyword>
<dbReference type="GO" id="GO:0031012">
    <property type="term" value="C:extracellular matrix"/>
    <property type="evidence" value="ECO:0007669"/>
    <property type="project" value="TreeGrafter"/>
</dbReference>
<dbReference type="GO" id="GO:0032190">
    <property type="term" value="F:acrosin binding"/>
    <property type="evidence" value="ECO:0007669"/>
    <property type="project" value="TreeGrafter"/>
</dbReference>
<proteinExistence type="predicted"/>
<dbReference type="Gene3D" id="2.60.40.4100">
    <property type="entry name" value="Zona pellucida, ZP-C domain"/>
    <property type="match status" value="1"/>
</dbReference>
<dbReference type="SMART" id="SM00241">
    <property type="entry name" value="ZP"/>
    <property type="match status" value="1"/>
</dbReference>